<gene>
    <name evidence="1" type="ORF">AMELA_G00162850</name>
</gene>
<accession>A0A7J6AFC5</accession>
<protein>
    <submittedName>
        <fullName evidence="1">Uncharacterized protein</fullName>
    </submittedName>
</protein>
<sequence length="103" mass="11747">MRYGLKYECIRARERAVASLRNTPELCSSPAGAVFISRELLFGSGKPETSAGWWIFRAKNFLMGPNIIFQKPMDFQRHQGPPNFSPCVSRVIFSIRWVNPAIQ</sequence>
<name>A0A7J6AFC5_AMEME</name>
<keyword evidence="2" id="KW-1185">Reference proteome</keyword>
<dbReference type="AlphaFoldDB" id="A0A7J6AFC5"/>
<dbReference type="EMBL" id="JAAGNN010000013">
    <property type="protein sequence ID" value="KAF4081592.1"/>
    <property type="molecule type" value="Genomic_DNA"/>
</dbReference>
<proteinExistence type="predicted"/>
<organism evidence="1 2">
    <name type="scientific">Ameiurus melas</name>
    <name type="common">Black bullhead</name>
    <name type="synonym">Silurus melas</name>
    <dbReference type="NCBI Taxonomy" id="219545"/>
    <lineage>
        <taxon>Eukaryota</taxon>
        <taxon>Metazoa</taxon>
        <taxon>Chordata</taxon>
        <taxon>Craniata</taxon>
        <taxon>Vertebrata</taxon>
        <taxon>Euteleostomi</taxon>
        <taxon>Actinopterygii</taxon>
        <taxon>Neopterygii</taxon>
        <taxon>Teleostei</taxon>
        <taxon>Ostariophysi</taxon>
        <taxon>Siluriformes</taxon>
        <taxon>Ictaluridae</taxon>
        <taxon>Ameiurus</taxon>
    </lineage>
</organism>
<dbReference type="Proteomes" id="UP000593565">
    <property type="component" value="Unassembled WGS sequence"/>
</dbReference>
<evidence type="ECO:0000313" key="2">
    <source>
        <dbReference type="Proteomes" id="UP000593565"/>
    </source>
</evidence>
<evidence type="ECO:0000313" key="1">
    <source>
        <dbReference type="EMBL" id="KAF4081592.1"/>
    </source>
</evidence>
<reference evidence="1 2" key="1">
    <citation type="submission" date="2020-02" db="EMBL/GenBank/DDBJ databases">
        <title>A chromosome-scale genome assembly of the black bullhead catfish (Ameiurus melas).</title>
        <authorList>
            <person name="Wen M."/>
            <person name="Zham M."/>
            <person name="Cabau C."/>
            <person name="Klopp C."/>
            <person name="Donnadieu C."/>
            <person name="Roques C."/>
            <person name="Bouchez O."/>
            <person name="Lampietro C."/>
            <person name="Jouanno E."/>
            <person name="Herpin A."/>
            <person name="Louis A."/>
            <person name="Berthelot C."/>
            <person name="Parey E."/>
            <person name="Roest-Crollius H."/>
            <person name="Braasch I."/>
            <person name="Postlethwait J."/>
            <person name="Robinson-Rechavi M."/>
            <person name="Echchiki A."/>
            <person name="Begum T."/>
            <person name="Montfort J."/>
            <person name="Schartl M."/>
            <person name="Bobe J."/>
            <person name="Guiguen Y."/>
        </authorList>
    </citation>
    <scope>NUCLEOTIDE SEQUENCE [LARGE SCALE GENOMIC DNA]</scope>
    <source>
        <strain evidence="1">M_S1</strain>
        <tissue evidence="1">Blood</tissue>
    </source>
</reference>
<comment type="caution">
    <text evidence="1">The sequence shown here is derived from an EMBL/GenBank/DDBJ whole genome shotgun (WGS) entry which is preliminary data.</text>
</comment>